<keyword evidence="1" id="KW-0449">Lipoprotein</keyword>
<accession>A0AA49JK12</accession>
<dbReference type="AlphaFoldDB" id="A0AA49JK12"/>
<proteinExistence type="predicted"/>
<dbReference type="NCBIfam" id="TIGR03514">
    <property type="entry name" value="GldB_lipo"/>
    <property type="match status" value="1"/>
</dbReference>
<protein>
    <submittedName>
        <fullName evidence="1">Gliding motility lipoprotein GldB</fullName>
    </submittedName>
</protein>
<gene>
    <name evidence="1" type="primary">gldB</name>
    <name evidence="1" type="ORF">K4G66_15295</name>
</gene>
<evidence type="ECO:0000313" key="1">
    <source>
        <dbReference type="EMBL" id="WKN40058.1"/>
    </source>
</evidence>
<dbReference type="Pfam" id="PF25594">
    <property type="entry name" value="GldB_lipo"/>
    <property type="match status" value="1"/>
</dbReference>
<name>A0AA49JK12_9BACT</name>
<dbReference type="PROSITE" id="PS51257">
    <property type="entry name" value="PROKAR_LIPOPROTEIN"/>
    <property type="match status" value="1"/>
</dbReference>
<organism evidence="1">
    <name type="scientific">Roseihalotalea indica</name>
    <dbReference type="NCBI Taxonomy" id="2867963"/>
    <lineage>
        <taxon>Bacteria</taxon>
        <taxon>Pseudomonadati</taxon>
        <taxon>Bacteroidota</taxon>
        <taxon>Cytophagia</taxon>
        <taxon>Cytophagales</taxon>
        <taxon>Catalimonadaceae</taxon>
        <taxon>Roseihalotalea</taxon>
    </lineage>
</organism>
<dbReference type="InterPro" id="IPR019853">
    <property type="entry name" value="GldB-like"/>
</dbReference>
<reference evidence="1" key="2">
    <citation type="journal article" date="2024" name="Antonie Van Leeuwenhoek">
        <title>Roseihalotalea indica gen. nov., sp. nov., a halophilic Bacteroidetes from mesopelagic Southwest Indian Ocean with higher carbohydrate metabolic potential.</title>
        <authorList>
            <person name="Chen B."/>
            <person name="Zhang M."/>
            <person name="Lin D."/>
            <person name="Ye J."/>
            <person name="Tang K."/>
        </authorList>
    </citation>
    <scope>NUCLEOTIDE SEQUENCE</scope>
    <source>
        <strain evidence="1">TK19036</strain>
    </source>
</reference>
<sequence>MRSTISILLSLASLLLFSCEPDNCSDSAEISDISVNVDIIRLDQALFAAKSKADVQSLLTQHPLYVSRYANLSGTDQDSLYYAEYFRLTQDPNIDTLYQQTQSVFSDLSTLITDFEQAFRHIKYYYPDFTPPTIYTTFTGLGSMGSDLLVSDSLIVISLDFFVGDEAHFRPQVYDYLIGRYTPEYIVPSCIMMLSNRFNNTEESDNSLLAEMIYYGKSYYFVQRMMPCLPDTIIAGYDQEEITIVEDNTGMIWSHFIDNELLYETSHIVKPRYVGERPVTVEINSKIPGRVGRWLGWQIVEAYVDKTDKTLPQVMQEANAQQIFTQAKYRP</sequence>
<reference evidence="1" key="1">
    <citation type="journal article" date="2023" name="Comput. Struct. Biotechnol. J.">
        <title>Discovery of a novel marine Bacteroidetes with a rich repertoire of carbohydrate-active enzymes.</title>
        <authorList>
            <person name="Chen B."/>
            <person name="Liu G."/>
            <person name="Chen Q."/>
            <person name="Wang H."/>
            <person name="Liu L."/>
            <person name="Tang K."/>
        </authorList>
    </citation>
    <scope>NUCLEOTIDE SEQUENCE</scope>
    <source>
        <strain evidence="1">TK19036</strain>
    </source>
</reference>
<dbReference type="EMBL" id="CP120682">
    <property type="protein sequence ID" value="WKN40058.1"/>
    <property type="molecule type" value="Genomic_DNA"/>
</dbReference>